<feature type="compositionally biased region" description="Low complexity" evidence="1">
    <location>
        <begin position="251"/>
        <end position="264"/>
    </location>
</feature>
<keyword evidence="3" id="KW-1185">Reference proteome</keyword>
<evidence type="ECO:0000313" key="3">
    <source>
        <dbReference type="Proteomes" id="UP000268162"/>
    </source>
</evidence>
<dbReference type="EMBL" id="ML002265">
    <property type="protein sequence ID" value="RKP39513.1"/>
    <property type="molecule type" value="Genomic_DNA"/>
</dbReference>
<protein>
    <submittedName>
        <fullName evidence="2">Uncharacterized protein</fullName>
    </submittedName>
</protein>
<sequence length="327" mass="36318">MSLDPTHPRYPKQYEGQIRYPCLVQRTGPIEEVYFRCERKRLRFQAHKRARDRRVARRLANLGDEHLGPADTTKICILSSDLPPIPPFTRKRTAEEEAGLVIKVLKSERVADVKGEAEAEDGDGEEDADDDNAIIVKEEMEIPLVLSQTQQQPMLPLSPSALSADEDRDGSAAVPPKGVAGSGLPPSRLGDLHQPYTTSKFIGGTFDQPTFRILFPEQGKDTSPWDTKYGHLLNQRPALPEDNPTRGGSGPPTTTTTTTTTPLPDLDLPSYDLIHHLHGTASIYTQLHGMQRLQGSLTPSSMVCFAIMIQEYARHLLKHDTHPKPPQ</sequence>
<dbReference type="Proteomes" id="UP000268162">
    <property type="component" value="Unassembled WGS sequence"/>
</dbReference>
<dbReference type="AlphaFoldDB" id="A0A4Q0A0F7"/>
<organism evidence="2 3">
    <name type="scientific">Dimargaris cristalligena</name>
    <dbReference type="NCBI Taxonomy" id="215637"/>
    <lineage>
        <taxon>Eukaryota</taxon>
        <taxon>Fungi</taxon>
        <taxon>Fungi incertae sedis</taxon>
        <taxon>Zoopagomycota</taxon>
        <taxon>Kickxellomycotina</taxon>
        <taxon>Dimargaritomycetes</taxon>
        <taxon>Dimargaritales</taxon>
        <taxon>Dimargaritaceae</taxon>
        <taxon>Dimargaris</taxon>
    </lineage>
</organism>
<evidence type="ECO:0000313" key="2">
    <source>
        <dbReference type="EMBL" id="RKP39513.1"/>
    </source>
</evidence>
<reference evidence="3" key="1">
    <citation type="journal article" date="2018" name="Nat. Microbiol.">
        <title>Leveraging single-cell genomics to expand the fungal tree of life.</title>
        <authorList>
            <person name="Ahrendt S.R."/>
            <person name="Quandt C.A."/>
            <person name="Ciobanu D."/>
            <person name="Clum A."/>
            <person name="Salamov A."/>
            <person name="Andreopoulos B."/>
            <person name="Cheng J.F."/>
            <person name="Woyke T."/>
            <person name="Pelin A."/>
            <person name="Henrissat B."/>
            <person name="Reynolds N.K."/>
            <person name="Benny G.L."/>
            <person name="Smith M.E."/>
            <person name="James T.Y."/>
            <person name="Grigoriev I.V."/>
        </authorList>
    </citation>
    <scope>NUCLEOTIDE SEQUENCE [LARGE SCALE GENOMIC DNA]</scope>
    <source>
        <strain evidence="3">RSA 468</strain>
    </source>
</reference>
<feature type="region of interest" description="Disordered" evidence="1">
    <location>
        <begin position="148"/>
        <end position="196"/>
    </location>
</feature>
<name>A0A4Q0A0F7_9FUNG</name>
<feature type="region of interest" description="Disordered" evidence="1">
    <location>
        <begin position="235"/>
        <end position="264"/>
    </location>
</feature>
<gene>
    <name evidence="2" type="ORF">BJ085DRAFT_37356</name>
</gene>
<accession>A0A4Q0A0F7</accession>
<evidence type="ECO:0000256" key="1">
    <source>
        <dbReference type="SAM" id="MobiDB-lite"/>
    </source>
</evidence>
<proteinExistence type="predicted"/>